<keyword evidence="4" id="KW-1185">Reference proteome</keyword>
<feature type="transmembrane region" description="Helical" evidence="2">
    <location>
        <begin position="125"/>
        <end position="145"/>
    </location>
</feature>
<organism evidence="3 4">
    <name type="scientific">Cephalotrichum gorgonifer</name>
    <dbReference type="NCBI Taxonomy" id="2041049"/>
    <lineage>
        <taxon>Eukaryota</taxon>
        <taxon>Fungi</taxon>
        <taxon>Dikarya</taxon>
        <taxon>Ascomycota</taxon>
        <taxon>Pezizomycotina</taxon>
        <taxon>Sordariomycetes</taxon>
        <taxon>Hypocreomycetidae</taxon>
        <taxon>Microascales</taxon>
        <taxon>Microascaceae</taxon>
        <taxon>Cephalotrichum</taxon>
    </lineage>
</organism>
<keyword evidence="2" id="KW-1133">Transmembrane helix</keyword>
<protein>
    <recommendedName>
        <fullName evidence="5">DUF4112 domain-containing protein</fullName>
    </recommendedName>
</protein>
<feature type="compositionally biased region" description="Basic and acidic residues" evidence="1">
    <location>
        <begin position="218"/>
        <end position="228"/>
    </location>
</feature>
<accession>A0AAE8MUM0</accession>
<name>A0AAE8MUM0_9PEZI</name>
<proteinExistence type="predicted"/>
<feature type="compositionally biased region" description="Basic and acidic residues" evidence="1">
    <location>
        <begin position="192"/>
        <end position="203"/>
    </location>
</feature>
<evidence type="ECO:0000256" key="1">
    <source>
        <dbReference type="SAM" id="MobiDB-lite"/>
    </source>
</evidence>
<evidence type="ECO:0000313" key="4">
    <source>
        <dbReference type="Proteomes" id="UP001187682"/>
    </source>
</evidence>
<evidence type="ECO:0000256" key="2">
    <source>
        <dbReference type="SAM" id="Phobius"/>
    </source>
</evidence>
<evidence type="ECO:0000313" key="3">
    <source>
        <dbReference type="EMBL" id="SPO00574.1"/>
    </source>
</evidence>
<dbReference type="Pfam" id="PF13430">
    <property type="entry name" value="DUF4112"/>
    <property type="match status" value="1"/>
</dbReference>
<evidence type="ECO:0008006" key="5">
    <source>
        <dbReference type="Google" id="ProtNLM"/>
    </source>
</evidence>
<keyword evidence="2" id="KW-0812">Transmembrane</keyword>
<sequence>MSGMIAKFVGKKILGETLQNKFGTEDPYFEHVPATRLNGTPSGKLKKRKKALPPGISDHDAKVLTKVKRRAYRLDNSLCNCFGIKFGWGSVIALFPAVGDVLDTMLSLMVFRTAMKVEDGLPTPVIVRMLLNIILDFLVGIVPFIGDVADAAFRANTRNAALLESHLREKGKQTLRKSGLPLPDIDPSLGAEFDRMQREDRPEYTSAQPGRQEGMTTGERRGDGRSRTEPSAPAKTKGRDGGSRGFLGRSRTSDLEMGQVDGDSAIPSKSKSKQQRRS</sequence>
<reference evidence="3" key="1">
    <citation type="submission" date="2018-03" db="EMBL/GenBank/DDBJ databases">
        <authorList>
            <person name="Guldener U."/>
        </authorList>
    </citation>
    <scope>NUCLEOTIDE SEQUENCE</scope>
</reference>
<comment type="caution">
    <text evidence="3">The sequence shown here is derived from an EMBL/GenBank/DDBJ whole genome shotgun (WGS) entry which is preliminary data.</text>
</comment>
<dbReference type="PANTHER" id="PTHR35519">
    <property type="entry name" value="MEMBRANE PROTEINS"/>
    <property type="match status" value="1"/>
</dbReference>
<gene>
    <name evidence="3" type="ORF">DNG_03322</name>
</gene>
<feature type="region of interest" description="Disordered" evidence="1">
    <location>
        <begin position="173"/>
        <end position="278"/>
    </location>
</feature>
<dbReference type="PANTHER" id="PTHR35519:SF2">
    <property type="entry name" value="PH DOMAIN PROTEIN"/>
    <property type="match status" value="1"/>
</dbReference>
<feature type="transmembrane region" description="Helical" evidence="2">
    <location>
        <begin position="78"/>
        <end position="99"/>
    </location>
</feature>
<dbReference type="InterPro" id="IPR025187">
    <property type="entry name" value="DUF4112"/>
</dbReference>
<dbReference type="AlphaFoldDB" id="A0AAE8MUM0"/>
<dbReference type="Proteomes" id="UP001187682">
    <property type="component" value="Unassembled WGS sequence"/>
</dbReference>
<dbReference type="EMBL" id="ONZQ02000004">
    <property type="protein sequence ID" value="SPO00574.1"/>
    <property type="molecule type" value="Genomic_DNA"/>
</dbReference>
<keyword evidence="2" id="KW-0472">Membrane</keyword>